<dbReference type="PANTHER" id="PTHR21087:SF16">
    <property type="entry name" value="SHIKIMATE KINASE 1, CHLOROPLASTIC"/>
    <property type="match status" value="1"/>
</dbReference>
<gene>
    <name evidence="11" type="primary">aroK</name>
    <name evidence="12" type="ORF">Ami103574_01390</name>
</gene>
<dbReference type="InterPro" id="IPR031322">
    <property type="entry name" value="Shikimate/glucono_kinase"/>
</dbReference>
<name>A0A858BQF4_9FIRM</name>
<keyword evidence="11" id="KW-0479">Metal-binding</keyword>
<comment type="function">
    <text evidence="11">Catalyzes the specific phosphorylation of the 3-hydroxyl group of shikimic acid using ATP as a cosubstrate.</text>
</comment>
<reference evidence="12 13" key="1">
    <citation type="submission" date="2020-02" db="EMBL/GenBank/DDBJ databases">
        <authorList>
            <person name="Kim Y.B."/>
            <person name="Roh S.W."/>
        </authorList>
    </citation>
    <scope>NUCLEOTIDE SEQUENCE [LARGE SCALE GENOMIC DNA]</scope>
    <source>
        <strain evidence="12 13">DSM 103574</strain>
    </source>
</reference>
<dbReference type="PROSITE" id="PS01128">
    <property type="entry name" value="SHIKIMATE_KINASE"/>
    <property type="match status" value="1"/>
</dbReference>
<keyword evidence="11" id="KW-0460">Magnesium</keyword>
<dbReference type="HAMAP" id="MF_00109">
    <property type="entry name" value="Shikimate_kinase"/>
    <property type="match status" value="1"/>
</dbReference>
<comment type="subcellular location">
    <subcellularLocation>
        <location evidence="11">Cytoplasm</location>
    </subcellularLocation>
</comment>
<dbReference type="InterPro" id="IPR000623">
    <property type="entry name" value="Shikimate_kinase/TSH1"/>
</dbReference>
<keyword evidence="9 11" id="KW-0057">Aromatic amino acid biosynthesis</keyword>
<evidence type="ECO:0000313" key="13">
    <source>
        <dbReference type="Proteomes" id="UP000466848"/>
    </source>
</evidence>
<evidence type="ECO:0000256" key="11">
    <source>
        <dbReference type="HAMAP-Rule" id="MF_00109"/>
    </source>
</evidence>
<dbReference type="CDD" id="cd00464">
    <property type="entry name" value="SK"/>
    <property type="match status" value="1"/>
</dbReference>
<evidence type="ECO:0000256" key="7">
    <source>
        <dbReference type="ARBA" id="ARBA00022777"/>
    </source>
</evidence>
<protein>
    <recommendedName>
        <fullName evidence="3 11">Shikimate kinase</fullName>
        <shortName evidence="11">SK</shortName>
        <ecNumber evidence="3 11">2.7.1.71</ecNumber>
    </recommendedName>
</protein>
<dbReference type="InterPro" id="IPR023000">
    <property type="entry name" value="Shikimate_kinase_CS"/>
</dbReference>
<evidence type="ECO:0000256" key="2">
    <source>
        <dbReference type="ARBA" id="ARBA00006997"/>
    </source>
</evidence>
<evidence type="ECO:0000256" key="3">
    <source>
        <dbReference type="ARBA" id="ARBA00012154"/>
    </source>
</evidence>
<evidence type="ECO:0000256" key="1">
    <source>
        <dbReference type="ARBA" id="ARBA00004842"/>
    </source>
</evidence>
<dbReference type="GO" id="GO:0005829">
    <property type="term" value="C:cytosol"/>
    <property type="evidence" value="ECO:0007669"/>
    <property type="project" value="TreeGrafter"/>
</dbReference>
<dbReference type="PANTHER" id="PTHR21087">
    <property type="entry name" value="SHIKIMATE KINASE"/>
    <property type="match status" value="1"/>
</dbReference>
<evidence type="ECO:0000256" key="6">
    <source>
        <dbReference type="ARBA" id="ARBA00022741"/>
    </source>
</evidence>
<feature type="binding site" evidence="11">
    <location>
        <position position="19"/>
    </location>
    <ligand>
        <name>Mg(2+)</name>
        <dbReference type="ChEBI" id="CHEBI:18420"/>
    </ligand>
</feature>
<evidence type="ECO:0000313" key="12">
    <source>
        <dbReference type="EMBL" id="QIB68043.1"/>
    </source>
</evidence>
<comment type="subunit">
    <text evidence="11">Monomer.</text>
</comment>
<evidence type="ECO:0000256" key="9">
    <source>
        <dbReference type="ARBA" id="ARBA00023141"/>
    </source>
</evidence>
<evidence type="ECO:0000256" key="4">
    <source>
        <dbReference type="ARBA" id="ARBA00022605"/>
    </source>
</evidence>
<dbReference type="GO" id="GO:0009073">
    <property type="term" value="P:aromatic amino acid family biosynthetic process"/>
    <property type="evidence" value="ECO:0007669"/>
    <property type="project" value="UniProtKB-KW"/>
</dbReference>
<comment type="cofactor">
    <cofactor evidence="11">
        <name>Mg(2+)</name>
        <dbReference type="ChEBI" id="CHEBI:18420"/>
    </cofactor>
    <text evidence="11">Binds 1 Mg(2+) ion per subunit.</text>
</comment>
<keyword evidence="13" id="KW-1185">Reference proteome</keyword>
<proteinExistence type="inferred from homology"/>
<keyword evidence="8 11" id="KW-0067">ATP-binding</keyword>
<feature type="binding site" evidence="11">
    <location>
        <position position="37"/>
    </location>
    <ligand>
        <name>substrate</name>
    </ligand>
</feature>
<feature type="binding site" evidence="11">
    <location>
        <position position="121"/>
    </location>
    <ligand>
        <name>ATP</name>
        <dbReference type="ChEBI" id="CHEBI:30616"/>
    </ligand>
</feature>
<dbReference type="RefSeq" id="WP_163064963.1">
    <property type="nucleotide sequence ID" value="NZ_CP048649.1"/>
</dbReference>
<comment type="similarity">
    <text evidence="2 11">Belongs to the shikimate kinase family.</text>
</comment>
<evidence type="ECO:0000256" key="10">
    <source>
        <dbReference type="ARBA" id="ARBA00048567"/>
    </source>
</evidence>
<dbReference type="InterPro" id="IPR027417">
    <property type="entry name" value="P-loop_NTPase"/>
</dbReference>
<dbReference type="EMBL" id="CP048649">
    <property type="protein sequence ID" value="QIB68043.1"/>
    <property type="molecule type" value="Genomic_DNA"/>
</dbReference>
<keyword evidence="11" id="KW-0963">Cytoplasm</keyword>
<evidence type="ECO:0000256" key="5">
    <source>
        <dbReference type="ARBA" id="ARBA00022679"/>
    </source>
</evidence>
<feature type="binding site" evidence="11">
    <location>
        <begin position="15"/>
        <end position="20"/>
    </location>
    <ligand>
        <name>ATP</name>
        <dbReference type="ChEBI" id="CHEBI:30616"/>
    </ligand>
</feature>
<feature type="binding site" evidence="11">
    <location>
        <position position="61"/>
    </location>
    <ligand>
        <name>substrate</name>
    </ligand>
</feature>
<dbReference type="GO" id="GO:0009423">
    <property type="term" value="P:chorismate biosynthetic process"/>
    <property type="evidence" value="ECO:0007669"/>
    <property type="project" value="UniProtKB-UniRule"/>
</dbReference>
<dbReference type="AlphaFoldDB" id="A0A858BQF4"/>
<dbReference type="GO" id="GO:0008652">
    <property type="term" value="P:amino acid biosynthetic process"/>
    <property type="evidence" value="ECO:0007669"/>
    <property type="project" value="UniProtKB-KW"/>
</dbReference>
<keyword evidence="5 11" id="KW-0808">Transferase</keyword>
<dbReference type="PRINTS" id="PR01100">
    <property type="entry name" value="SHIKIMTKNASE"/>
</dbReference>
<organism evidence="12 13">
    <name type="scientific">Aminipila butyrica</name>
    <dbReference type="NCBI Taxonomy" id="433296"/>
    <lineage>
        <taxon>Bacteria</taxon>
        <taxon>Bacillati</taxon>
        <taxon>Bacillota</taxon>
        <taxon>Clostridia</taxon>
        <taxon>Peptostreptococcales</taxon>
        <taxon>Anaerovoracaceae</taxon>
        <taxon>Aminipila</taxon>
    </lineage>
</organism>
<dbReference type="SUPFAM" id="SSF52540">
    <property type="entry name" value="P-loop containing nucleoside triphosphate hydrolases"/>
    <property type="match status" value="1"/>
</dbReference>
<dbReference type="GO" id="GO:0004765">
    <property type="term" value="F:shikimate kinase activity"/>
    <property type="evidence" value="ECO:0007669"/>
    <property type="project" value="UniProtKB-UniRule"/>
</dbReference>
<dbReference type="Pfam" id="PF01202">
    <property type="entry name" value="SKI"/>
    <property type="match status" value="1"/>
</dbReference>
<comment type="pathway">
    <text evidence="1 11">Metabolic intermediate biosynthesis; chorismate biosynthesis; chorismate from D-erythrose 4-phosphate and phosphoenolpyruvate: step 5/7.</text>
</comment>
<accession>A0A858BQF4</accession>
<keyword evidence="4 11" id="KW-0028">Amino-acid biosynthesis</keyword>
<dbReference type="Proteomes" id="UP000466848">
    <property type="component" value="Chromosome"/>
</dbReference>
<dbReference type="KEGG" id="abut:Ami103574_01390"/>
<dbReference type="EC" id="2.7.1.71" evidence="3 11"/>
<dbReference type="UniPathway" id="UPA00053">
    <property type="reaction ID" value="UER00088"/>
</dbReference>
<comment type="catalytic activity">
    <reaction evidence="10 11">
        <text>shikimate + ATP = 3-phosphoshikimate + ADP + H(+)</text>
        <dbReference type="Rhea" id="RHEA:13121"/>
        <dbReference type="ChEBI" id="CHEBI:15378"/>
        <dbReference type="ChEBI" id="CHEBI:30616"/>
        <dbReference type="ChEBI" id="CHEBI:36208"/>
        <dbReference type="ChEBI" id="CHEBI:145989"/>
        <dbReference type="ChEBI" id="CHEBI:456216"/>
        <dbReference type="EC" id="2.7.1.71"/>
    </reaction>
</comment>
<dbReference type="GO" id="GO:0000287">
    <property type="term" value="F:magnesium ion binding"/>
    <property type="evidence" value="ECO:0007669"/>
    <property type="project" value="UniProtKB-UniRule"/>
</dbReference>
<keyword evidence="6 11" id="KW-0547">Nucleotide-binding</keyword>
<dbReference type="GO" id="GO:0005524">
    <property type="term" value="F:ATP binding"/>
    <property type="evidence" value="ECO:0007669"/>
    <property type="project" value="UniProtKB-UniRule"/>
</dbReference>
<feature type="binding site" evidence="11">
    <location>
        <position position="140"/>
    </location>
    <ligand>
        <name>substrate</name>
    </ligand>
</feature>
<feature type="binding site" evidence="11">
    <location>
        <position position="83"/>
    </location>
    <ligand>
        <name>substrate</name>
    </ligand>
</feature>
<evidence type="ECO:0000256" key="8">
    <source>
        <dbReference type="ARBA" id="ARBA00022840"/>
    </source>
</evidence>
<keyword evidence="7 11" id="KW-0418">Kinase</keyword>
<sequence>MKNLNRHVFLIGFMGTGKSAISAQLGEMMMLDVWDTDKLITESRGMSIPEIFEREGEDYFRDLETDTLRLLSAAEGHIISCGGGIVLREENIRMMRELGQVVLLTARPQTVYERVKADTQRPLLKGNLNATYIEELMTKRQSAYERASHISVATDDKSVLDICREILFDLEKLEDT</sequence>
<comment type="caution">
    <text evidence="11">Lacks conserved residue(s) required for the propagation of feature annotation.</text>
</comment>
<dbReference type="Gene3D" id="3.40.50.300">
    <property type="entry name" value="P-loop containing nucleotide triphosphate hydrolases"/>
    <property type="match status" value="1"/>
</dbReference>